<dbReference type="PANTHER" id="PTHR46552">
    <property type="entry name" value="NADH-UBIQUINONE OXIDOREDUCTASE CHAIN 2"/>
    <property type="match status" value="1"/>
</dbReference>
<keyword evidence="13 18" id="KW-0520">NAD</keyword>
<evidence type="ECO:0000256" key="15">
    <source>
        <dbReference type="ARBA" id="ARBA00023128"/>
    </source>
</evidence>
<dbReference type="AlphaFoldDB" id="A0A8K1TF35"/>
<sequence>MKMNSTSILLLWSMTIGVMISMSSNSWMMMWSGIEISMMSFIPIMSSNSMLSAESCTKYFIVQSSSSMIMMLSLLMMISKSKLNYEMILLTSLMMKLGAVPFHNWVLSVVEGLNYLMLLNLLIIMKMAPLTMLSYLFSTTTMIPMLTMILGSIMGINQNSLRKMLGYSSIFNLGILILSTKSNPVWLSFMMMYTIMMISIISFLYKMNLNYINQMSVNNHKKMINLKMWIILISMGGMPPTLGFSAKLLIIEFFIKMKMSMNLVVMILSSILVMFFYMRLAISTITYSSTMNKTKLHSVKEPSTNLMMVNLMTLPMMMSLKIMN</sequence>
<accession>A0A8K1TF35</accession>
<keyword evidence="7 18" id="KW-0679">Respiratory chain</keyword>
<feature type="transmembrane region" description="Helical" evidence="18">
    <location>
        <begin position="135"/>
        <end position="156"/>
    </location>
</feature>
<evidence type="ECO:0000256" key="12">
    <source>
        <dbReference type="ARBA" id="ARBA00022989"/>
    </source>
</evidence>
<dbReference type="InterPro" id="IPR003917">
    <property type="entry name" value="NADH_UbQ_OxRdtase_chain2"/>
</dbReference>
<comment type="catalytic activity">
    <reaction evidence="17 18">
        <text>a ubiquinone + NADH + 5 H(+)(in) = a ubiquinol + NAD(+) + 4 H(+)(out)</text>
        <dbReference type="Rhea" id="RHEA:29091"/>
        <dbReference type="Rhea" id="RHEA-COMP:9565"/>
        <dbReference type="Rhea" id="RHEA-COMP:9566"/>
        <dbReference type="ChEBI" id="CHEBI:15378"/>
        <dbReference type="ChEBI" id="CHEBI:16389"/>
        <dbReference type="ChEBI" id="CHEBI:17976"/>
        <dbReference type="ChEBI" id="CHEBI:57540"/>
        <dbReference type="ChEBI" id="CHEBI:57945"/>
        <dbReference type="EC" id="7.1.1.2"/>
    </reaction>
</comment>
<reference evidence="20" key="1">
    <citation type="submission" date="2018-01" db="EMBL/GenBank/DDBJ databases">
        <authorList>
            <person name="Dai R.H."/>
            <person name="Wang J.J."/>
        </authorList>
    </citation>
    <scope>NUCLEOTIDE SEQUENCE</scope>
</reference>
<keyword evidence="15 18" id="KW-0496">Mitochondrion</keyword>
<evidence type="ECO:0000256" key="13">
    <source>
        <dbReference type="ARBA" id="ARBA00023027"/>
    </source>
</evidence>
<evidence type="ECO:0000256" key="6">
    <source>
        <dbReference type="ARBA" id="ARBA00022448"/>
    </source>
</evidence>
<feature type="domain" description="NADH:quinone oxidoreductase/Mrp antiporter transmembrane" evidence="19">
    <location>
        <begin position="24"/>
        <end position="270"/>
    </location>
</feature>
<protein>
    <recommendedName>
        <fullName evidence="5 18">NADH-ubiquinone oxidoreductase chain 2</fullName>
        <ecNumber evidence="4 18">7.1.1.2</ecNumber>
    </recommendedName>
</protein>
<dbReference type="EC" id="7.1.1.2" evidence="4 18"/>
<dbReference type="Pfam" id="PF00361">
    <property type="entry name" value="Proton_antipo_M"/>
    <property type="match status" value="1"/>
</dbReference>
<comment type="similarity">
    <text evidence="3 18">Belongs to the complex I subunit 2 family.</text>
</comment>
<evidence type="ECO:0000256" key="16">
    <source>
        <dbReference type="ARBA" id="ARBA00023136"/>
    </source>
</evidence>
<comment type="function">
    <text evidence="1">Core subunit of the mitochondrial membrane respiratory chain NADH dehydrogenase (Complex I) that is believed to belong to the minimal assembly required for catalysis. Complex I functions in the transfer of electrons from NADH to the respiratory chain. The immediate electron acceptor for the enzyme is believed to be ubiquinone.</text>
</comment>
<dbReference type="GO" id="GO:0005743">
    <property type="term" value="C:mitochondrial inner membrane"/>
    <property type="evidence" value="ECO:0007669"/>
    <property type="project" value="UniProtKB-SubCell"/>
</dbReference>
<feature type="transmembrane region" description="Helical" evidence="18">
    <location>
        <begin position="185"/>
        <end position="205"/>
    </location>
</feature>
<evidence type="ECO:0000256" key="11">
    <source>
        <dbReference type="ARBA" id="ARBA00022982"/>
    </source>
</evidence>
<proteinExistence type="inferred from homology"/>
<evidence type="ECO:0000313" key="20">
    <source>
        <dbReference type="EMBL" id="UGK73295.1"/>
    </source>
</evidence>
<evidence type="ECO:0000256" key="7">
    <source>
        <dbReference type="ARBA" id="ARBA00022660"/>
    </source>
</evidence>
<keyword evidence="6" id="KW-0813">Transport</keyword>
<evidence type="ECO:0000256" key="10">
    <source>
        <dbReference type="ARBA" id="ARBA00022967"/>
    </source>
</evidence>
<keyword evidence="14 18" id="KW-0830">Ubiquinone</keyword>
<evidence type="ECO:0000256" key="3">
    <source>
        <dbReference type="ARBA" id="ARBA00007012"/>
    </source>
</evidence>
<feature type="transmembrane region" description="Helical" evidence="18">
    <location>
        <begin position="263"/>
        <end position="282"/>
    </location>
</feature>
<keyword evidence="10 18" id="KW-1278">Translocase</keyword>
<geneLocation type="mitochondrion" evidence="20"/>
<keyword evidence="11 18" id="KW-0249">Electron transport</keyword>
<comment type="subcellular location">
    <subcellularLocation>
        <location evidence="2 18">Mitochondrion inner membrane</location>
        <topology evidence="2 18">Multi-pass membrane protein</topology>
    </subcellularLocation>
</comment>
<keyword evidence="9 18" id="KW-0999">Mitochondrion inner membrane</keyword>
<evidence type="ECO:0000256" key="18">
    <source>
        <dbReference type="RuleBase" id="RU003403"/>
    </source>
</evidence>
<dbReference type="InterPro" id="IPR001750">
    <property type="entry name" value="ND/Mrp_TM"/>
</dbReference>
<evidence type="ECO:0000256" key="4">
    <source>
        <dbReference type="ARBA" id="ARBA00012944"/>
    </source>
</evidence>
<gene>
    <name evidence="20" type="primary">ND2</name>
</gene>
<organism evidence="20">
    <name type="scientific">Balala lui</name>
    <dbReference type="NCBI Taxonomy" id="2901389"/>
    <lineage>
        <taxon>Eukaryota</taxon>
        <taxon>Metazoa</taxon>
        <taxon>Ecdysozoa</taxon>
        <taxon>Arthropoda</taxon>
        <taxon>Hexapoda</taxon>
        <taxon>Insecta</taxon>
        <taxon>Pterygota</taxon>
        <taxon>Neoptera</taxon>
        <taxon>Paraneoptera</taxon>
        <taxon>Hemiptera</taxon>
        <taxon>Auchenorrhyncha</taxon>
        <taxon>Membracoidea</taxon>
        <taxon>Cicadellidae</taxon>
        <taxon>Hylicinae</taxon>
        <taxon>Balala</taxon>
    </lineage>
</organism>
<dbReference type="InterPro" id="IPR050175">
    <property type="entry name" value="Complex_I_Subunit_2"/>
</dbReference>
<feature type="transmembrane region" description="Helical" evidence="18">
    <location>
        <begin position="226"/>
        <end position="251"/>
    </location>
</feature>
<dbReference type="GO" id="GO:0008137">
    <property type="term" value="F:NADH dehydrogenase (ubiquinone) activity"/>
    <property type="evidence" value="ECO:0007669"/>
    <property type="project" value="UniProtKB-EC"/>
</dbReference>
<evidence type="ECO:0000256" key="17">
    <source>
        <dbReference type="ARBA" id="ARBA00049551"/>
    </source>
</evidence>
<evidence type="ECO:0000256" key="14">
    <source>
        <dbReference type="ARBA" id="ARBA00023075"/>
    </source>
</evidence>
<dbReference type="EMBL" id="MG813488">
    <property type="protein sequence ID" value="UGK73295.1"/>
    <property type="molecule type" value="Genomic_DNA"/>
</dbReference>
<comment type="function">
    <text evidence="18">Core subunit of the mitochondrial membrane respiratory chain NADH dehydrogenase (Complex I) which catalyzes electron transfer from NADH through the respiratory chain, using ubiquinone as an electron acceptor. Essential for the catalytic activity and assembly of complex I.</text>
</comment>
<feature type="transmembrane region" description="Helical" evidence="18">
    <location>
        <begin position="59"/>
        <end position="78"/>
    </location>
</feature>
<evidence type="ECO:0000259" key="19">
    <source>
        <dbReference type="Pfam" id="PF00361"/>
    </source>
</evidence>
<dbReference type="PANTHER" id="PTHR46552:SF1">
    <property type="entry name" value="NADH-UBIQUINONE OXIDOREDUCTASE CHAIN 2"/>
    <property type="match status" value="1"/>
</dbReference>
<dbReference type="GO" id="GO:0006120">
    <property type="term" value="P:mitochondrial electron transport, NADH to ubiquinone"/>
    <property type="evidence" value="ECO:0007669"/>
    <property type="project" value="InterPro"/>
</dbReference>
<name>A0A8K1TF35_9HEMI</name>
<dbReference type="PRINTS" id="PR01436">
    <property type="entry name" value="NADHDHGNASE2"/>
</dbReference>
<keyword evidence="16 18" id="KW-0472">Membrane</keyword>
<evidence type="ECO:0000256" key="5">
    <source>
        <dbReference type="ARBA" id="ARBA00021008"/>
    </source>
</evidence>
<feature type="transmembrane region" description="Helical" evidence="18">
    <location>
        <begin position="102"/>
        <end position="123"/>
    </location>
</feature>
<evidence type="ECO:0000256" key="2">
    <source>
        <dbReference type="ARBA" id="ARBA00004448"/>
    </source>
</evidence>
<evidence type="ECO:0000256" key="8">
    <source>
        <dbReference type="ARBA" id="ARBA00022692"/>
    </source>
</evidence>
<evidence type="ECO:0000256" key="9">
    <source>
        <dbReference type="ARBA" id="ARBA00022792"/>
    </source>
</evidence>
<evidence type="ECO:0000256" key="1">
    <source>
        <dbReference type="ARBA" id="ARBA00003257"/>
    </source>
</evidence>
<keyword evidence="8 18" id="KW-0812">Transmembrane</keyword>
<keyword evidence="12 18" id="KW-1133">Transmembrane helix</keyword>